<comment type="caution">
    <text evidence="2">The sequence shown here is derived from an EMBL/GenBank/DDBJ whole genome shotgun (WGS) entry which is preliminary data.</text>
</comment>
<accession>X1P7M7</accession>
<name>X1P7M7_9ZZZZ</name>
<reference evidence="2" key="1">
    <citation type="journal article" date="2014" name="Front. Microbiol.">
        <title>High frequency of phylogenetically diverse reductive dehalogenase-homologous genes in deep subseafloor sedimentary metagenomes.</title>
        <authorList>
            <person name="Kawai M."/>
            <person name="Futagami T."/>
            <person name="Toyoda A."/>
            <person name="Takaki Y."/>
            <person name="Nishi S."/>
            <person name="Hori S."/>
            <person name="Arai W."/>
            <person name="Tsubouchi T."/>
            <person name="Morono Y."/>
            <person name="Uchiyama I."/>
            <person name="Ito T."/>
            <person name="Fujiyama A."/>
            <person name="Inagaki F."/>
            <person name="Takami H."/>
        </authorList>
    </citation>
    <scope>NUCLEOTIDE SEQUENCE</scope>
    <source>
        <strain evidence="2">Expedition CK06-06</strain>
    </source>
</reference>
<feature type="non-terminal residue" evidence="2">
    <location>
        <position position="256"/>
    </location>
</feature>
<dbReference type="EMBL" id="BARV01029879">
    <property type="protein sequence ID" value="GAI35000.1"/>
    <property type="molecule type" value="Genomic_DNA"/>
</dbReference>
<gene>
    <name evidence="2" type="ORF">S06H3_47552</name>
</gene>
<sequence length="256" mass="27551">YNSKTFVGVISNVIGGKGDLLKRERVNNQIISETRLISFGNAKVKISPLSEPIEPGDPLNSSETPGMAKKMTKAGPIIGRALESWTPDSGKDKIISFVDFGWYGVLDQIGSLQVDGDDSLANSEIERQNSELSLLDSFIQKIKQALVSLGLAIENGIAKVRELIAEKITAKKLCLEGDDSETICVGKNQLEELLMKNQIQNINNNSGSSGGSVGSIDGSNNDLGETEETPPDCDATHLNLCTTQAECETAAGFWYK</sequence>
<evidence type="ECO:0000256" key="1">
    <source>
        <dbReference type="SAM" id="MobiDB-lite"/>
    </source>
</evidence>
<proteinExistence type="predicted"/>
<feature type="region of interest" description="Disordered" evidence="1">
    <location>
        <begin position="204"/>
        <end position="231"/>
    </location>
</feature>
<dbReference type="AlphaFoldDB" id="X1P7M7"/>
<organism evidence="2">
    <name type="scientific">marine sediment metagenome</name>
    <dbReference type="NCBI Taxonomy" id="412755"/>
    <lineage>
        <taxon>unclassified sequences</taxon>
        <taxon>metagenomes</taxon>
        <taxon>ecological metagenomes</taxon>
    </lineage>
</organism>
<evidence type="ECO:0000313" key="2">
    <source>
        <dbReference type="EMBL" id="GAI35000.1"/>
    </source>
</evidence>
<feature type="non-terminal residue" evidence="2">
    <location>
        <position position="1"/>
    </location>
</feature>
<protein>
    <submittedName>
        <fullName evidence="2">Uncharacterized protein</fullName>
    </submittedName>
</protein>